<dbReference type="Proteomes" id="UP000002067">
    <property type="component" value="Chromosome"/>
</dbReference>
<sequence length="67" mass="8090">MKKDKEVWAALFLVIFNRIAFKFLENFWPNNMLFVAILKSLSVMVTCASIYILIKYLWKRYQPIKSR</sequence>
<dbReference type="EMBL" id="AP011548">
    <property type="protein sequence ID" value="BAI40608.1"/>
    <property type="molecule type" value="Genomic_DNA"/>
</dbReference>
<evidence type="ECO:0000313" key="1">
    <source>
        <dbReference type="EMBL" id="BAI40608.1"/>
    </source>
</evidence>
<dbReference type="AlphaFoldDB" id="A0A830Q8H6"/>
<name>A0A830Q8H6_LACRG</name>
<proteinExistence type="predicted"/>
<dbReference type="KEGG" id="lrg:LRHM_0081"/>
<evidence type="ECO:0000313" key="2">
    <source>
        <dbReference type="Proteomes" id="UP000002067"/>
    </source>
</evidence>
<accession>A0A830Q8H6</accession>
<gene>
    <name evidence="1" type="ordered locus">LRHM_0081</name>
</gene>
<reference evidence="1 2" key="1">
    <citation type="journal article" date="2009" name="J. Bacteriol.">
        <title>Complete genome sequence of the probiotic Lactobacillus rhamnosus ATCC 53103.</title>
        <authorList>
            <person name="Morita H."/>
            <person name="Toh H."/>
            <person name="Oshima K."/>
            <person name="Murakami M."/>
            <person name="Taylor T.D."/>
            <person name="Igimi S."/>
            <person name="Hattori M."/>
        </authorList>
    </citation>
    <scope>NUCLEOTIDE SEQUENCE [LARGE SCALE GENOMIC DNA]</scope>
    <source>
        <strain evidence="2">ATCC 53103 / LMG 18243 / GG [Tokyo]</strain>
    </source>
</reference>
<dbReference type="KEGG" id="lrh:LGG_00081"/>
<protein>
    <submittedName>
        <fullName evidence="1">Uncharacterized protein</fullName>
    </submittedName>
</protein>
<organism evidence="1 2">
    <name type="scientific">Lacticaseibacillus rhamnosus (strain ATCC 53103 / LMG 18243 / GG)</name>
    <name type="common">Lactobacillus rhamnosus</name>
    <dbReference type="NCBI Taxonomy" id="568703"/>
    <lineage>
        <taxon>Bacteria</taxon>
        <taxon>Bacillati</taxon>
        <taxon>Bacillota</taxon>
        <taxon>Bacilli</taxon>
        <taxon>Lactobacillales</taxon>
        <taxon>Lactobacillaceae</taxon>
        <taxon>Lacticaseibacillus</taxon>
    </lineage>
</organism>